<feature type="domain" description="DUF1659" evidence="1">
    <location>
        <begin position="2"/>
        <end position="71"/>
    </location>
</feature>
<dbReference type="Proteomes" id="UP000656077">
    <property type="component" value="Unassembled WGS sequence"/>
</dbReference>
<evidence type="ECO:0000259" key="1">
    <source>
        <dbReference type="Pfam" id="PF07872"/>
    </source>
</evidence>
<name>A0A964RTN6_9CLOT</name>
<accession>A0A964RTN6</accession>
<comment type="caution">
    <text evidence="2">The sequence shown here is derived from an EMBL/GenBank/DDBJ whole genome shotgun (WGS) entry which is preliminary data.</text>
</comment>
<reference evidence="2" key="1">
    <citation type="submission" date="2019-12" db="EMBL/GenBank/DDBJ databases">
        <title>Microbes associate with the intestines of laboratory mice.</title>
        <authorList>
            <person name="Navarre W."/>
            <person name="Wong E."/>
        </authorList>
    </citation>
    <scope>NUCLEOTIDE SEQUENCE</scope>
    <source>
        <strain evidence="2">NM79_F5</strain>
    </source>
</reference>
<organism evidence="2 3">
    <name type="scientific">Clostridium chromiireducens</name>
    <dbReference type="NCBI Taxonomy" id="225345"/>
    <lineage>
        <taxon>Bacteria</taxon>
        <taxon>Bacillati</taxon>
        <taxon>Bacillota</taxon>
        <taxon>Clostridia</taxon>
        <taxon>Eubacteriales</taxon>
        <taxon>Clostridiaceae</taxon>
        <taxon>Clostridium</taxon>
    </lineage>
</organism>
<dbReference type="Pfam" id="PF07872">
    <property type="entry name" value="DUF1659"/>
    <property type="match status" value="1"/>
</dbReference>
<proteinExistence type="predicted"/>
<protein>
    <submittedName>
        <fullName evidence="2">DUF1659 domain-containing protein</fullName>
    </submittedName>
</protein>
<dbReference type="AlphaFoldDB" id="A0A964RTN6"/>
<dbReference type="InterPro" id="IPR012454">
    <property type="entry name" value="DUF1659"/>
</dbReference>
<dbReference type="EMBL" id="WSRQ01000147">
    <property type="protein sequence ID" value="MVX67423.1"/>
    <property type="molecule type" value="Genomic_DNA"/>
</dbReference>
<evidence type="ECO:0000313" key="2">
    <source>
        <dbReference type="EMBL" id="MVX67423.1"/>
    </source>
</evidence>
<sequence>MAVTTTLKSKTLAIEVEKGQDLAGDPIYAKKSFSGVKLTATDQAVYNVAEAIKTVLSGSTRDTYINEVEVVANV</sequence>
<gene>
    <name evidence="2" type="ORF">GKZ28_27835</name>
</gene>
<evidence type="ECO:0000313" key="3">
    <source>
        <dbReference type="Proteomes" id="UP000656077"/>
    </source>
</evidence>
<dbReference type="RefSeq" id="WP_160361814.1">
    <property type="nucleotide sequence ID" value="NZ_WSRQ01000147.1"/>
</dbReference>